<reference evidence="1" key="1">
    <citation type="journal article" date="2012" name="Science">
        <title>Fermentation, hydrogen, and sulfur metabolism in multiple uncultivated bacterial phyla.</title>
        <authorList>
            <person name="Wrighton K.C."/>
            <person name="Thomas B.C."/>
            <person name="Sharon I."/>
            <person name="Miller C.S."/>
            <person name="Castelle C.J."/>
            <person name="VerBerkmoes N.C."/>
            <person name="Wilkins M.J."/>
            <person name="Hettich R.L."/>
            <person name="Lipton M.S."/>
            <person name="Williams K.H."/>
            <person name="Long P.E."/>
            <person name="Banfield J.F."/>
        </authorList>
    </citation>
    <scope>NUCLEOTIDE SEQUENCE [LARGE SCALE GENOMIC DNA]</scope>
</reference>
<dbReference type="EMBL" id="AMFJ01000322">
    <property type="protein sequence ID" value="EKE28537.1"/>
    <property type="molecule type" value="Genomic_DNA"/>
</dbReference>
<protein>
    <submittedName>
        <fullName evidence="1">Uncharacterized protein</fullName>
    </submittedName>
</protein>
<comment type="caution">
    <text evidence="1">The sequence shown here is derived from an EMBL/GenBank/DDBJ whole genome shotgun (WGS) entry which is preliminary data.</text>
</comment>
<evidence type="ECO:0000313" key="1">
    <source>
        <dbReference type="EMBL" id="EKE28537.1"/>
    </source>
</evidence>
<sequence>MLSSMKFEEVLLYLVVALIILLALRDILCWYWKINEWISLLEENSKKQDKIIDLLNDSITAKTKNDASKNNVGNLDDILKDINKENLM</sequence>
<name>K2G2P9_9BACT</name>
<accession>K2G2P9</accession>
<gene>
    <name evidence="1" type="ORF">ACD_3C00048G0002</name>
</gene>
<organism evidence="1">
    <name type="scientific">uncultured bacterium</name>
    <name type="common">gcode 4</name>
    <dbReference type="NCBI Taxonomy" id="1234023"/>
    <lineage>
        <taxon>Bacteria</taxon>
        <taxon>environmental samples</taxon>
    </lineage>
</organism>
<dbReference type="AlphaFoldDB" id="K2G2P9"/>
<proteinExistence type="predicted"/>